<dbReference type="InterPro" id="IPR054425">
    <property type="entry name" value="Cdc6_ORC1-like_ATPase_lid"/>
</dbReference>
<dbReference type="GO" id="GO:0033314">
    <property type="term" value="P:mitotic DNA replication checkpoint signaling"/>
    <property type="evidence" value="ECO:0007669"/>
    <property type="project" value="TreeGrafter"/>
</dbReference>
<proteinExistence type="inferred from homology"/>
<evidence type="ECO:0000256" key="8">
    <source>
        <dbReference type="ARBA" id="ARBA00022842"/>
    </source>
</evidence>
<dbReference type="GO" id="GO:0046872">
    <property type="term" value="F:metal ion binding"/>
    <property type="evidence" value="ECO:0007669"/>
    <property type="project" value="UniProtKB-KW"/>
</dbReference>
<dbReference type="GO" id="GO:0005524">
    <property type="term" value="F:ATP binding"/>
    <property type="evidence" value="ECO:0007669"/>
    <property type="project" value="UniProtKB-KW"/>
</dbReference>
<dbReference type="Proteomes" id="UP001353858">
    <property type="component" value="Unassembled WGS sequence"/>
</dbReference>
<dbReference type="GO" id="GO:0003688">
    <property type="term" value="F:DNA replication origin binding"/>
    <property type="evidence" value="ECO:0007669"/>
    <property type="project" value="TreeGrafter"/>
</dbReference>
<evidence type="ECO:0000313" key="13">
    <source>
        <dbReference type="EMBL" id="KAK4884953.1"/>
    </source>
</evidence>
<comment type="subcellular location">
    <subcellularLocation>
        <location evidence="1 11">Nucleus</location>
    </subcellularLocation>
</comment>
<dbReference type="Gene3D" id="1.10.8.60">
    <property type="match status" value="1"/>
</dbReference>
<dbReference type="PANTHER" id="PTHR10763">
    <property type="entry name" value="CELL DIVISION CONTROL PROTEIN 6-RELATED"/>
    <property type="match status" value="1"/>
</dbReference>
<dbReference type="InterPro" id="IPR015163">
    <property type="entry name" value="Cdc6_C"/>
</dbReference>
<keyword evidence="14" id="KW-1185">Reference proteome</keyword>
<evidence type="ECO:0000256" key="11">
    <source>
        <dbReference type="RuleBase" id="RU365058"/>
    </source>
</evidence>
<evidence type="ECO:0000256" key="5">
    <source>
        <dbReference type="ARBA" id="ARBA00022723"/>
    </source>
</evidence>
<comment type="caution">
    <text evidence="13">The sequence shown here is derived from an EMBL/GenBank/DDBJ whole genome shotgun (WGS) entry which is preliminary data.</text>
</comment>
<dbReference type="FunFam" id="3.40.50.300:FF:000199">
    <property type="entry name" value="Origin recognition complex subunit 1"/>
    <property type="match status" value="1"/>
</dbReference>
<evidence type="ECO:0000256" key="10">
    <source>
        <dbReference type="ARBA" id="ARBA00023242"/>
    </source>
</evidence>
<gene>
    <name evidence="13" type="ORF">RN001_001224</name>
</gene>
<evidence type="ECO:0000256" key="3">
    <source>
        <dbReference type="ARBA" id="ARBA00019081"/>
    </source>
</evidence>
<dbReference type="Pfam" id="PF22606">
    <property type="entry name" value="Cdc6-ORC-like_ATPase_lid"/>
    <property type="match status" value="1"/>
</dbReference>
<comment type="function">
    <text evidence="11">Component of the origin recognition complex (ORC) that binds origins of replication. DNA-binding is ATP-dependent, however specific DNA sequences that define origins of replication have not been identified so far. ORC is required to assemble the pre-replication complex necessary to initiate DNA replication.</text>
</comment>
<dbReference type="Pfam" id="PF00004">
    <property type="entry name" value="AAA"/>
    <property type="match status" value="1"/>
</dbReference>
<dbReference type="AlphaFoldDB" id="A0AAN7SQU2"/>
<comment type="subunit">
    <text evidence="11">ORC is composed of six subunits.</text>
</comment>
<feature type="domain" description="BAH" evidence="12">
    <location>
        <begin position="34"/>
        <end position="161"/>
    </location>
</feature>
<dbReference type="InterPro" id="IPR027417">
    <property type="entry name" value="P-loop_NTPase"/>
</dbReference>
<keyword evidence="8" id="KW-0460">Magnesium</keyword>
<keyword evidence="4 11" id="KW-0235">DNA replication</keyword>
<comment type="similarity">
    <text evidence="2 11">Belongs to the ORC1 family.</text>
</comment>
<dbReference type="PROSITE" id="PS51038">
    <property type="entry name" value="BAH"/>
    <property type="match status" value="1"/>
</dbReference>
<dbReference type="SMART" id="SM00382">
    <property type="entry name" value="AAA"/>
    <property type="match status" value="1"/>
</dbReference>
<evidence type="ECO:0000313" key="14">
    <source>
        <dbReference type="Proteomes" id="UP001353858"/>
    </source>
</evidence>
<protein>
    <recommendedName>
        <fullName evidence="3 11">Origin recognition complex subunit 1</fullName>
    </recommendedName>
</protein>
<dbReference type="InterPro" id="IPR003959">
    <property type="entry name" value="ATPase_AAA_core"/>
</dbReference>
<evidence type="ECO:0000256" key="7">
    <source>
        <dbReference type="ARBA" id="ARBA00022840"/>
    </source>
</evidence>
<evidence type="ECO:0000259" key="12">
    <source>
        <dbReference type="PROSITE" id="PS51038"/>
    </source>
</evidence>
<dbReference type="InterPro" id="IPR003593">
    <property type="entry name" value="AAA+_ATPase"/>
</dbReference>
<organism evidence="13 14">
    <name type="scientific">Aquatica leii</name>
    <dbReference type="NCBI Taxonomy" id="1421715"/>
    <lineage>
        <taxon>Eukaryota</taxon>
        <taxon>Metazoa</taxon>
        <taxon>Ecdysozoa</taxon>
        <taxon>Arthropoda</taxon>
        <taxon>Hexapoda</taxon>
        <taxon>Insecta</taxon>
        <taxon>Pterygota</taxon>
        <taxon>Neoptera</taxon>
        <taxon>Endopterygota</taxon>
        <taxon>Coleoptera</taxon>
        <taxon>Polyphaga</taxon>
        <taxon>Elateriformia</taxon>
        <taxon>Elateroidea</taxon>
        <taxon>Lampyridae</taxon>
        <taxon>Luciolinae</taxon>
        <taxon>Aquatica</taxon>
    </lineage>
</organism>
<keyword evidence="5" id="KW-0479">Metal-binding</keyword>
<dbReference type="GO" id="GO:0016887">
    <property type="term" value="F:ATP hydrolysis activity"/>
    <property type="evidence" value="ECO:0007669"/>
    <property type="project" value="InterPro"/>
</dbReference>
<keyword evidence="9 11" id="KW-0238">DNA-binding</keyword>
<dbReference type="PANTHER" id="PTHR10763:SF23">
    <property type="entry name" value="ORIGIN RECOGNITION COMPLEX SUBUNIT 1"/>
    <property type="match status" value="1"/>
</dbReference>
<dbReference type="InterPro" id="IPR001025">
    <property type="entry name" value="BAH_dom"/>
</dbReference>
<evidence type="ECO:0000256" key="2">
    <source>
        <dbReference type="ARBA" id="ARBA00008398"/>
    </source>
</evidence>
<dbReference type="Gene3D" id="2.30.30.490">
    <property type="match status" value="1"/>
</dbReference>
<dbReference type="FunFam" id="1.10.8.60:FF:000062">
    <property type="entry name" value="Origin recognition complex subunit 1"/>
    <property type="match status" value="1"/>
</dbReference>
<dbReference type="GO" id="GO:0005664">
    <property type="term" value="C:nuclear origin of replication recognition complex"/>
    <property type="evidence" value="ECO:0007669"/>
    <property type="project" value="TreeGrafter"/>
</dbReference>
<evidence type="ECO:0000256" key="6">
    <source>
        <dbReference type="ARBA" id="ARBA00022741"/>
    </source>
</evidence>
<evidence type="ECO:0000256" key="4">
    <source>
        <dbReference type="ARBA" id="ARBA00022705"/>
    </source>
</evidence>
<dbReference type="GO" id="GO:0006270">
    <property type="term" value="P:DNA replication initiation"/>
    <property type="evidence" value="ECO:0007669"/>
    <property type="project" value="TreeGrafter"/>
</dbReference>
<evidence type="ECO:0000256" key="9">
    <source>
        <dbReference type="ARBA" id="ARBA00023125"/>
    </source>
</evidence>
<dbReference type="SUPFAM" id="SSF52540">
    <property type="entry name" value="P-loop containing nucleoside triphosphate hydrolases"/>
    <property type="match status" value="1"/>
</dbReference>
<dbReference type="InterPro" id="IPR043151">
    <property type="entry name" value="BAH_sf"/>
</dbReference>
<evidence type="ECO:0000256" key="1">
    <source>
        <dbReference type="ARBA" id="ARBA00004123"/>
    </source>
</evidence>
<dbReference type="EMBL" id="JARPUR010000001">
    <property type="protein sequence ID" value="KAK4884953.1"/>
    <property type="molecule type" value="Genomic_DNA"/>
</dbReference>
<dbReference type="InterPro" id="IPR050311">
    <property type="entry name" value="ORC1/CDC6"/>
</dbReference>
<dbReference type="GO" id="GO:0003682">
    <property type="term" value="F:chromatin binding"/>
    <property type="evidence" value="ECO:0007669"/>
    <property type="project" value="InterPro"/>
</dbReference>
<keyword evidence="10 11" id="KW-0539">Nucleus</keyword>
<name>A0AAN7SQU2_9COLE</name>
<dbReference type="Gene3D" id="3.40.50.300">
    <property type="entry name" value="P-loop containing nucleotide triphosphate hydrolases"/>
    <property type="match status" value="1"/>
</dbReference>
<sequence>MGPIQWIGAHVDCYNHSYKNKLVDYFNAFYYKDTKFKVGDFVLLKDKELRVAKLISVFHSYEKKHIVKQHRGIVQLYLWAKDLNQRINGSYLKLNEDHEVIETTELTTNSIDLEEIEEKCQIIFASVDDPVFQVNRNNFKFRIFCCRYKLDCDLIVPLYPNQVFNGEDTLSESDYVNSTILSSPINSPLKRKPDCTPINVDSEESELEIDKVRSIIIPLKNLKLTPNEKFTGEKDLHSSVTKNNSVKRVLVDSFDESSGVSYSVVNTRFDNESIKVTLKVANVTVHPTILTDEIITMRSPIKLRHIEKVDNRIEMSENGRIELSRHNVELSETCLTPTRTPAKINVRRSTRTIEKKSYKQFYSSEYNTPHSNLRYVDRPSLTKTLDSQKPIIRTPKRYEDSTAENNLPRRAKIRVRNYRNDSVSLFPEITPAKKTCNNSSDTKCVDKLATRKSQRTIRRSIRYLDTSIIDCDEIIVNSEDDEVLKPKRNTRNSNQATVKTSLKSLKEDELTTPIKLKNATNTPKTKDTPFSRAKLVREGVITPGVQSRQKAILKDDTPLSKARNQLHVSYVPQGLPCREQEYLGIANFLKGKLLDGCGGCMYVSGVPGTGKTATVTDVVNSLQELTQTGKIPSFKYVNINGMRLSEPRQAYVEIAKQLLGKTLRWEQAQTTLESIFVKIKKKSVPIIMVIDELDILCTKRQDVVYNLLDWPTKANAQLIVITIANTMDLPERLLMGRVTSRLGLTRLTFQAYTHKQLQEIVTKRLLGTDAFNPDAVQLVARKVASVSGDARRALDICRRAAEIAELEGRYTLVAMNHVNEALNSMITQPKVQAIKQCSRLEKLILQSVVAEVERTGVEETNFSSVFTMLQTIAAVDGFEMVSRSTVMTMITRLGACRLLLTDQKCNDIHQRIILNASTDDIHYALMKTDI</sequence>
<dbReference type="SMART" id="SM01074">
    <property type="entry name" value="Cdc6_C"/>
    <property type="match status" value="1"/>
</dbReference>
<keyword evidence="7 11" id="KW-0067">ATP-binding</keyword>
<reference evidence="14" key="1">
    <citation type="submission" date="2023-01" db="EMBL/GenBank/DDBJ databases">
        <title>Key to firefly adult light organ development and bioluminescence: homeobox transcription factors regulate luciferase expression and transportation to peroxisome.</title>
        <authorList>
            <person name="Fu X."/>
        </authorList>
    </citation>
    <scope>NUCLEOTIDE SEQUENCE [LARGE SCALE GENOMIC DNA]</scope>
</reference>
<keyword evidence="6 11" id="KW-0547">Nucleotide-binding</keyword>
<accession>A0AAN7SQU2</accession>
<dbReference type="Pfam" id="PF09079">
    <property type="entry name" value="WHD_Cdc6"/>
    <property type="match status" value="1"/>
</dbReference>